<reference evidence="1" key="1">
    <citation type="journal article" date="2023" name="G3 (Bethesda)">
        <title>A reference genome for the long-term kleptoplast-retaining sea slug Elysia crispata morphotype clarki.</title>
        <authorList>
            <person name="Eastman K.E."/>
            <person name="Pendleton A.L."/>
            <person name="Shaikh M.A."/>
            <person name="Suttiyut T."/>
            <person name="Ogas R."/>
            <person name="Tomko P."/>
            <person name="Gavelis G."/>
            <person name="Widhalm J.R."/>
            <person name="Wisecaver J.H."/>
        </authorList>
    </citation>
    <scope>NUCLEOTIDE SEQUENCE</scope>
    <source>
        <strain evidence="1">ECLA1</strain>
    </source>
</reference>
<dbReference type="Proteomes" id="UP001283361">
    <property type="component" value="Unassembled WGS sequence"/>
</dbReference>
<name>A0AAE1CSJ9_9GAST</name>
<comment type="caution">
    <text evidence="1">The sequence shown here is derived from an EMBL/GenBank/DDBJ whole genome shotgun (WGS) entry which is preliminary data.</text>
</comment>
<organism evidence="1 2">
    <name type="scientific">Elysia crispata</name>
    <name type="common">lettuce slug</name>
    <dbReference type="NCBI Taxonomy" id="231223"/>
    <lineage>
        <taxon>Eukaryota</taxon>
        <taxon>Metazoa</taxon>
        <taxon>Spiralia</taxon>
        <taxon>Lophotrochozoa</taxon>
        <taxon>Mollusca</taxon>
        <taxon>Gastropoda</taxon>
        <taxon>Heterobranchia</taxon>
        <taxon>Euthyneura</taxon>
        <taxon>Panpulmonata</taxon>
        <taxon>Sacoglossa</taxon>
        <taxon>Placobranchoidea</taxon>
        <taxon>Plakobranchidae</taxon>
        <taxon>Elysia</taxon>
    </lineage>
</organism>
<evidence type="ECO:0000313" key="2">
    <source>
        <dbReference type="Proteomes" id="UP001283361"/>
    </source>
</evidence>
<protein>
    <submittedName>
        <fullName evidence="1">Uncharacterized protein</fullName>
    </submittedName>
</protein>
<keyword evidence="2" id="KW-1185">Reference proteome</keyword>
<accession>A0AAE1CSJ9</accession>
<gene>
    <name evidence="1" type="ORF">RRG08_057317</name>
</gene>
<proteinExistence type="predicted"/>
<sequence>MVEVEDPQGTLFLLNDARRICSTRDRRISGPRSSMAVCPYDTQSIALRIRSQPRTGAVILNMSTALYGSRTLAYFRDEYIFFPLHGKRLAFTPKHGGERGLGVSLTNSLAPLQAVRLRFAMSPVTERVRGGDTDTDSAIKD</sequence>
<evidence type="ECO:0000313" key="1">
    <source>
        <dbReference type="EMBL" id="KAK3732623.1"/>
    </source>
</evidence>
<dbReference type="AlphaFoldDB" id="A0AAE1CSJ9"/>
<dbReference type="EMBL" id="JAWDGP010006948">
    <property type="protein sequence ID" value="KAK3732623.1"/>
    <property type="molecule type" value="Genomic_DNA"/>
</dbReference>